<gene>
    <name evidence="2" type="ORF">RFH988_LOCUS11420</name>
</gene>
<protein>
    <submittedName>
        <fullName evidence="2">Uncharacterized protein</fullName>
    </submittedName>
</protein>
<evidence type="ECO:0000313" key="2">
    <source>
        <dbReference type="EMBL" id="CAF0947100.1"/>
    </source>
</evidence>
<accession>A0A814CUW3</accession>
<proteinExistence type="predicted"/>
<sequence length="519" mass="58885">MTNEFNEHIEKFINSLNEKSLEIYYQGFDFSNVSDSRTQLTKLNYDKSKVSFLNLEMIADMFQVFTAVHSAVEQNSSRDFSVEVPHRLSNTKSTYVSPTVVVSTAPDIMSSEVFLIFFVLAIWLSAIGFCLNQYKSLRRLETQVHYCVNRKDPLNIGDIKIVTREQDSIIYKKKRYSTLLGTHVNHNDLKTLHYVQQYLPKNSVKTMPTTLSTVAINHDNFSDNIPLSTVVGLSSSTNIPLSTHQEINEYQSTIPYFTNDIESNKHIENSSHTCQKETAQYSIGLTIPRIFTPSSLSSSWNDSNLCTISCSTQHLSVPLSSQRSTRLSDGNISLPVPKISEHYTENSNEQLLDPRLIPETVRRSLLALHRESQENVNISKKKGKTRSENDVNGSFTAWKIKMKSKLKRIHHQQQHQTRSHSNTFIISSVGHNNNDQDQHILEHVNTNNESPHSIQSFDHNSTSLTSSIQRNLKYYPSYSAQNTIESDTTQGELPVTTSFFLSTDDESAEILTDTTAKSA</sequence>
<evidence type="ECO:0000313" key="3">
    <source>
        <dbReference type="Proteomes" id="UP000663882"/>
    </source>
</evidence>
<keyword evidence="1" id="KW-0472">Membrane</keyword>
<name>A0A814CUW3_9BILA</name>
<dbReference type="EMBL" id="CAJNOO010000452">
    <property type="protein sequence ID" value="CAF0947100.1"/>
    <property type="molecule type" value="Genomic_DNA"/>
</dbReference>
<evidence type="ECO:0000256" key="1">
    <source>
        <dbReference type="SAM" id="Phobius"/>
    </source>
</evidence>
<reference evidence="2" key="1">
    <citation type="submission" date="2021-02" db="EMBL/GenBank/DDBJ databases">
        <authorList>
            <person name="Nowell W R."/>
        </authorList>
    </citation>
    <scope>NUCLEOTIDE SEQUENCE</scope>
</reference>
<keyword evidence="1" id="KW-1133">Transmembrane helix</keyword>
<comment type="caution">
    <text evidence="2">The sequence shown here is derived from an EMBL/GenBank/DDBJ whole genome shotgun (WGS) entry which is preliminary data.</text>
</comment>
<dbReference type="OrthoDB" id="10016658at2759"/>
<feature type="transmembrane region" description="Helical" evidence="1">
    <location>
        <begin position="113"/>
        <end position="131"/>
    </location>
</feature>
<organism evidence="2 3">
    <name type="scientific">Rotaria sordida</name>
    <dbReference type="NCBI Taxonomy" id="392033"/>
    <lineage>
        <taxon>Eukaryota</taxon>
        <taxon>Metazoa</taxon>
        <taxon>Spiralia</taxon>
        <taxon>Gnathifera</taxon>
        <taxon>Rotifera</taxon>
        <taxon>Eurotatoria</taxon>
        <taxon>Bdelloidea</taxon>
        <taxon>Philodinida</taxon>
        <taxon>Philodinidae</taxon>
        <taxon>Rotaria</taxon>
    </lineage>
</organism>
<dbReference type="AlphaFoldDB" id="A0A814CUW3"/>
<dbReference type="Proteomes" id="UP000663882">
    <property type="component" value="Unassembled WGS sequence"/>
</dbReference>
<keyword evidence="1" id="KW-0812">Transmembrane</keyword>